<evidence type="ECO:0000313" key="2">
    <source>
        <dbReference type="EMBL" id="KAL1409501.1"/>
    </source>
</evidence>
<accession>A0ABR3Q4X5</accession>
<sequence length="273" mass="29776">MPRPLPTTRSPKGHRKRASLPGSFSPGAYTSLASLHEDSASERSTTSDGEGDLLIVTADGPRLEASYTQVFAASRKLADLAAHFPCGWDPERSAVAAPEIRLYNREYECARTVRAFLELVSTGTLHLPAGGRGSGLVELVALTRFLRKHECSAALRVLLLHVRLWLADGAVSPLVAFVVSAVADDEDMCSRAMLLADHRALDPRCLPLEAWYRVPHHYLFALTRAVAPVGGAFVGPSIGDKFKSHLRAAKKYYGYPVHGDEPLETLDSMEMWG</sequence>
<proteinExistence type="predicted"/>
<evidence type="ECO:0008006" key="4">
    <source>
        <dbReference type="Google" id="ProtNLM"/>
    </source>
</evidence>
<dbReference type="EMBL" id="JBBXJM010000003">
    <property type="protein sequence ID" value="KAL1409501.1"/>
    <property type="molecule type" value="Genomic_DNA"/>
</dbReference>
<keyword evidence="3" id="KW-1185">Reference proteome</keyword>
<name>A0ABR3Q4X5_9TREE</name>
<gene>
    <name evidence="2" type="ORF">Q8F55_003484</name>
</gene>
<evidence type="ECO:0000313" key="3">
    <source>
        <dbReference type="Proteomes" id="UP001565368"/>
    </source>
</evidence>
<dbReference type="RefSeq" id="XP_069209445.1">
    <property type="nucleotide sequence ID" value="XM_069352027.1"/>
</dbReference>
<dbReference type="GeneID" id="95984527"/>
<reference evidence="2 3" key="1">
    <citation type="submission" date="2023-08" db="EMBL/GenBank/DDBJ databases">
        <title>Annotated Genome Sequence of Vanrija albida AlHP1.</title>
        <authorList>
            <person name="Herzog R."/>
        </authorList>
    </citation>
    <scope>NUCLEOTIDE SEQUENCE [LARGE SCALE GENOMIC DNA]</scope>
    <source>
        <strain evidence="2 3">AlHP1</strain>
    </source>
</reference>
<evidence type="ECO:0000256" key="1">
    <source>
        <dbReference type="SAM" id="MobiDB-lite"/>
    </source>
</evidence>
<feature type="region of interest" description="Disordered" evidence="1">
    <location>
        <begin position="1"/>
        <end position="26"/>
    </location>
</feature>
<protein>
    <recommendedName>
        <fullName evidence="4">BTB domain-containing protein</fullName>
    </recommendedName>
</protein>
<comment type="caution">
    <text evidence="2">The sequence shown here is derived from an EMBL/GenBank/DDBJ whole genome shotgun (WGS) entry which is preliminary data.</text>
</comment>
<organism evidence="2 3">
    <name type="scientific">Vanrija albida</name>
    <dbReference type="NCBI Taxonomy" id="181172"/>
    <lineage>
        <taxon>Eukaryota</taxon>
        <taxon>Fungi</taxon>
        <taxon>Dikarya</taxon>
        <taxon>Basidiomycota</taxon>
        <taxon>Agaricomycotina</taxon>
        <taxon>Tremellomycetes</taxon>
        <taxon>Trichosporonales</taxon>
        <taxon>Trichosporonaceae</taxon>
        <taxon>Vanrija</taxon>
    </lineage>
</organism>
<dbReference type="Proteomes" id="UP001565368">
    <property type="component" value="Unassembled WGS sequence"/>
</dbReference>